<evidence type="ECO:0000256" key="5">
    <source>
        <dbReference type="ARBA" id="ARBA00022679"/>
    </source>
</evidence>
<comment type="similarity">
    <text evidence="3 10">Belongs to the glycosyltransferase 22 family.</text>
</comment>
<keyword evidence="7 10" id="KW-0256">Endoplasmic reticulum</keyword>
<feature type="region of interest" description="Disordered" evidence="11">
    <location>
        <begin position="1"/>
        <end position="41"/>
    </location>
</feature>
<evidence type="ECO:0000256" key="6">
    <source>
        <dbReference type="ARBA" id="ARBA00022692"/>
    </source>
</evidence>
<evidence type="ECO:0000256" key="8">
    <source>
        <dbReference type="ARBA" id="ARBA00022989"/>
    </source>
</evidence>
<protein>
    <recommendedName>
        <fullName evidence="10">Mannosyltransferase</fullName>
        <ecNumber evidence="10">2.4.1.-</ecNumber>
    </recommendedName>
</protein>
<comment type="pathway">
    <text evidence="2">Protein modification; protein glycosylation.</text>
</comment>
<evidence type="ECO:0000256" key="9">
    <source>
        <dbReference type="ARBA" id="ARBA00023136"/>
    </source>
</evidence>
<evidence type="ECO:0000313" key="13">
    <source>
        <dbReference type="Proteomes" id="UP001497512"/>
    </source>
</evidence>
<feature type="compositionally biased region" description="Acidic residues" evidence="11">
    <location>
        <begin position="14"/>
        <end position="26"/>
    </location>
</feature>
<dbReference type="Proteomes" id="UP001497512">
    <property type="component" value="Chromosome 5"/>
</dbReference>
<evidence type="ECO:0000256" key="10">
    <source>
        <dbReference type="RuleBase" id="RU363075"/>
    </source>
</evidence>
<evidence type="ECO:0000256" key="2">
    <source>
        <dbReference type="ARBA" id="ARBA00004922"/>
    </source>
</evidence>
<feature type="transmembrane region" description="Helical" evidence="10">
    <location>
        <begin position="265"/>
        <end position="282"/>
    </location>
</feature>
<feature type="transmembrane region" description="Helical" evidence="10">
    <location>
        <begin position="208"/>
        <end position="233"/>
    </location>
</feature>
<gene>
    <name evidence="12" type="ORF">CSSPTR1EN2_LOCUS17703</name>
</gene>
<name>A0ABP0UMU8_9BRYO</name>
<evidence type="ECO:0000256" key="1">
    <source>
        <dbReference type="ARBA" id="ARBA00004477"/>
    </source>
</evidence>
<evidence type="ECO:0000256" key="11">
    <source>
        <dbReference type="SAM" id="MobiDB-lite"/>
    </source>
</evidence>
<evidence type="ECO:0000256" key="3">
    <source>
        <dbReference type="ARBA" id="ARBA00007063"/>
    </source>
</evidence>
<dbReference type="Pfam" id="PF03901">
    <property type="entry name" value="Glyco_transf_22"/>
    <property type="match status" value="1"/>
</dbReference>
<comment type="subcellular location">
    <subcellularLocation>
        <location evidence="1 10">Endoplasmic reticulum membrane</location>
        <topology evidence="1 10">Multi-pass membrane protein</topology>
    </subcellularLocation>
</comment>
<keyword evidence="4 10" id="KW-0328">Glycosyltransferase</keyword>
<evidence type="ECO:0000313" key="12">
    <source>
        <dbReference type="EMBL" id="CAK9225589.1"/>
    </source>
</evidence>
<keyword evidence="9 10" id="KW-0472">Membrane</keyword>
<keyword evidence="8 10" id="KW-1133">Transmembrane helix</keyword>
<proteinExistence type="inferred from homology"/>
<feature type="transmembrane region" description="Helical" evidence="10">
    <location>
        <begin position="133"/>
        <end position="153"/>
    </location>
</feature>
<evidence type="ECO:0000256" key="4">
    <source>
        <dbReference type="ARBA" id="ARBA00022676"/>
    </source>
</evidence>
<dbReference type="PANTHER" id="PTHR22760:SF2">
    <property type="entry name" value="ALPHA-1,2-MANNOSYLTRANSFERASE ALG9"/>
    <property type="match status" value="1"/>
</dbReference>
<keyword evidence="5" id="KW-0808">Transferase</keyword>
<reference evidence="12" key="1">
    <citation type="submission" date="2024-02" db="EMBL/GenBank/DDBJ databases">
        <authorList>
            <consortium name="ELIXIR-Norway"/>
            <consortium name="Elixir Norway"/>
        </authorList>
    </citation>
    <scope>NUCLEOTIDE SEQUENCE</scope>
</reference>
<feature type="compositionally biased region" description="Basic and acidic residues" evidence="11">
    <location>
        <begin position="1"/>
        <end position="12"/>
    </location>
</feature>
<feature type="transmembrane region" description="Helical" evidence="10">
    <location>
        <begin position="328"/>
        <end position="347"/>
    </location>
</feature>
<accession>A0ABP0UMU8</accession>
<dbReference type="InterPro" id="IPR005599">
    <property type="entry name" value="GPI_mannosylTrfase"/>
</dbReference>
<sequence length="591" mass="66783">MSSELRQRRPYVEPESESVEEEEEGEKGEKGEAGGGGGARKSAGPGWVGAFFFLMIARYYSASYNIIHDCDEVFNYWEPLHYLLYKSGFQTWEYSSEFALRSYLYLLLHAAIGGPSFWFYGAGFSKVQVFFTLRLALGFLSAVTEATLVAVVTRRYGARMGMYTLGILCISSGCFNASTSLLPSSFSMYAITLAAALVLSGRRQHRATVAVAAFGVLIGWPFAAMAAAPLVVYSLATGGFLQVFCSGLITTICTMVLSVLTDRFFYGRWTSSVLNLVFYNVFSEEGSTLYGVEGPLFYFKNAFNNFNFAFPFALLCPLVLLLSSKRKYCKLVLAVSPIFVWLAFMSLQPHKEERFLYPVYPLICLAAASTLDNLHNIFPKWWKSHDILSFFTEAVKKIRPLILGVILALSYSRTLSLWYGYYAPMQVYHHLPVINDTSPSTTTTTVSTICVGNEWYQYPSSFFLSSSNYQVGWLQDGFEGALPLPFVQAEGGTRSAPKYFNNKNKASPHQYVADEGICDFLVELELDRPGHIYRSQDKETWEVIYAQRYLDKERSPAKYRAFFLPWAWEKSNQFGTYRLLKRIRKASVHSH</sequence>
<dbReference type="EMBL" id="OZ019897">
    <property type="protein sequence ID" value="CAK9225589.1"/>
    <property type="molecule type" value="Genomic_DNA"/>
</dbReference>
<dbReference type="EC" id="2.4.1.-" evidence="10"/>
<keyword evidence="13" id="KW-1185">Reference proteome</keyword>
<keyword evidence="6 10" id="KW-0812">Transmembrane</keyword>
<feature type="transmembrane region" description="Helical" evidence="10">
    <location>
        <begin position="302"/>
        <end position="321"/>
    </location>
</feature>
<dbReference type="PANTHER" id="PTHR22760">
    <property type="entry name" value="GLYCOSYLTRANSFERASE"/>
    <property type="match status" value="1"/>
</dbReference>
<feature type="transmembrane region" description="Helical" evidence="10">
    <location>
        <begin position="239"/>
        <end position="260"/>
    </location>
</feature>
<organism evidence="12 13">
    <name type="scientific">Sphagnum troendelagicum</name>
    <dbReference type="NCBI Taxonomy" id="128251"/>
    <lineage>
        <taxon>Eukaryota</taxon>
        <taxon>Viridiplantae</taxon>
        <taxon>Streptophyta</taxon>
        <taxon>Embryophyta</taxon>
        <taxon>Bryophyta</taxon>
        <taxon>Sphagnophytina</taxon>
        <taxon>Sphagnopsida</taxon>
        <taxon>Sphagnales</taxon>
        <taxon>Sphagnaceae</taxon>
        <taxon>Sphagnum</taxon>
    </lineage>
</organism>
<evidence type="ECO:0000256" key="7">
    <source>
        <dbReference type="ARBA" id="ARBA00022824"/>
    </source>
</evidence>
<feature type="transmembrane region" description="Helical" evidence="10">
    <location>
        <begin position="103"/>
        <end position="121"/>
    </location>
</feature>